<feature type="domain" description="Acyl-CoA dehydrogenase/oxidase C-terminal" evidence="3">
    <location>
        <begin position="232"/>
        <end position="384"/>
    </location>
</feature>
<dbReference type="InterPro" id="IPR013786">
    <property type="entry name" value="AcylCoA_DH/ox_N"/>
</dbReference>
<accession>A0ABS6VSE7</accession>
<comment type="caution">
    <text evidence="6">The sequence shown here is derived from an EMBL/GenBank/DDBJ whole genome shotgun (WGS) entry which is preliminary data.</text>
</comment>
<evidence type="ECO:0000256" key="2">
    <source>
        <dbReference type="ARBA" id="ARBA00023002"/>
    </source>
</evidence>
<evidence type="ECO:0000259" key="4">
    <source>
        <dbReference type="Pfam" id="PF02770"/>
    </source>
</evidence>
<evidence type="ECO:0000256" key="1">
    <source>
        <dbReference type="ARBA" id="ARBA00022630"/>
    </source>
</evidence>
<evidence type="ECO:0000259" key="5">
    <source>
        <dbReference type="Pfam" id="PF02771"/>
    </source>
</evidence>
<proteinExistence type="predicted"/>
<dbReference type="PANTHER" id="PTHR43292:SF4">
    <property type="entry name" value="ACYL-COA DEHYDROGENASE FADE34"/>
    <property type="match status" value="1"/>
</dbReference>
<gene>
    <name evidence="6" type="ORF">KXJ70_09235</name>
</gene>
<keyword evidence="2" id="KW-0560">Oxidoreductase</keyword>
<organism evidence="6 7">
    <name type="scientific">Zhongshania aquimaris</name>
    <dbReference type="NCBI Taxonomy" id="2857107"/>
    <lineage>
        <taxon>Bacteria</taxon>
        <taxon>Pseudomonadati</taxon>
        <taxon>Pseudomonadota</taxon>
        <taxon>Gammaproteobacteria</taxon>
        <taxon>Cellvibrionales</taxon>
        <taxon>Spongiibacteraceae</taxon>
        <taxon>Zhongshania</taxon>
    </lineage>
</organism>
<dbReference type="RefSeq" id="WP_219043219.1">
    <property type="nucleotide sequence ID" value="NZ_JAHWDQ010000002.1"/>
</dbReference>
<dbReference type="EMBL" id="JAHWDQ010000002">
    <property type="protein sequence ID" value="MBW2940958.1"/>
    <property type="molecule type" value="Genomic_DNA"/>
</dbReference>
<feature type="domain" description="Acyl-CoA oxidase/dehydrogenase middle" evidence="4">
    <location>
        <begin position="126"/>
        <end position="219"/>
    </location>
</feature>
<dbReference type="Proteomes" id="UP001166291">
    <property type="component" value="Unassembled WGS sequence"/>
</dbReference>
<dbReference type="InterPro" id="IPR009075">
    <property type="entry name" value="AcylCo_DH/oxidase_C"/>
</dbReference>
<protein>
    <submittedName>
        <fullName evidence="6">Acyl-CoA dehydrogenase family protein</fullName>
    </submittedName>
</protein>
<dbReference type="InterPro" id="IPR006091">
    <property type="entry name" value="Acyl-CoA_Oxase/DH_mid-dom"/>
</dbReference>
<dbReference type="Pfam" id="PF02770">
    <property type="entry name" value="Acyl-CoA_dh_M"/>
    <property type="match status" value="1"/>
</dbReference>
<sequence>MDFKDSPEQAAFRAEIRSWLQANATAKSAGGGRKDQSDAYEDAKAWYKKVADAGYACLNWPKQYGGAGLSDIHKVIWSQEVANYAEPDGYFVIGIGNCGPAIMHFATEEQKQTLLPPMASAETVWCQMFSEPSAGSDVAGLRTSAIADGDNWIINGQKIWTSGAQHSDYGVILCRTDPTISKYRGMTMFFIDMNQPGVEVKPIKQMDGGAHFNEVFFNNAVIPDAYRLGEVGGGWGAALLVLMNERLAIAGVQPDGFPEFLQLVKTLHIDGEPISANPAVRERLAEWYYKHAGIKASTNRMLTAVAKGGMPGAEAALGKLVGAVMNQDIADYAIQLLGDAGVICEPNIAEQQAHFQKTVLFSPGIRLAGGTDEVMRNVIAEQVLGLPQEPRADKGLAFNEIPSGNQSR</sequence>
<keyword evidence="1" id="KW-0285">Flavoprotein</keyword>
<evidence type="ECO:0000259" key="3">
    <source>
        <dbReference type="Pfam" id="PF00441"/>
    </source>
</evidence>
<feature type="domain" description="Acyl-CoA dehydrogenase/oxidase N-terminal" evidence="5">
    <location>
        <begin position="6"/>
        <end position="122"/>
    </location>
</feature>
<reference evidence="6" key="1">
    <citation type="submission" date="2021-07" db="EMBL/GenBank/DDBJ databases">
        <title>Zhongshania sp. CAU 1632 isolated from seawater.</title>
        <authorList>
            <person name="Kim W."/>
        </authorList>
    </citation>
    <scope>NUCLEOTIDE SEQUENCE</scope>
    <source>
        <strain evidence="6">CAU 1632</strain>
    </source>
</reference>
<name>A0ABS6VSE7_9GAMM</name>
<dbReference type="InterPro" id="IPR052161">
    <property type="entry name" value="Mycobact_Acyl-CoA_DH"/>
</dbReference>
<dbReference type="Pfam" id="PF02771">
    <property type="entry name" value="Acyl-CoA_dh_N"/>
    <property type="match status" value="1"/>
</dbReference>
<dbReference type="Pfam" id="PF00441">
    <property type="entry name" value="Acyl-CoA_dh_1"/>
    <property type="match status" value="1"/>
</dbReference>
<dbReference type="PANTHER" id="PTHR43292">
    <property type="entry name" value="ACYL-COA DEHYDROGENASE"/>
    <property type="match status" value="1"/>
</dbReference>
<evidence type="ECO:0000313" key="7">
    <source>
        <dbReference type="Proteomes" id="UP001166291"/>
    </source>
</evidence>
<keyword evidence="7" id="KW-1185">Reference proteome</keyword>
<evidence type="ECO:0000313" key="6">
    <source>
        <dbReference type="EMBL" id="MBW2940958.1"/>
    </source>
</evidence>